<dbReference type="GO" id="GO:0005886">
    <property type="term" value="C:plasma membrane"/>
    <property type="evidence" value="ECO:0007669"/>
    <property type="project" value="TreeGrafter"/>
</dbReference>
<evidence type="ECO:0000313" key="3">
    <source>
        <dbReference type="EMBL" id="PAP77409.1"/>
    </source>
</evidence>
<dbReference type="EMBL" id="MQWD01000001">
    <property type="protein sequence ID" value="PAP77409.1"/>
    <property type="molecule type" value="Genomic_DNA"/>
</dbReference>
<dbReference type="PANTHER" id="PTHR35793">
    <property type="entry name" value="INNER MEMBRANE PROTEIN YJIG"/>
    <property type="match status" value="1"/>
</dbReference>
<dbReference type="Pfam" id="PF07670">
    <property type="entry name" value="Gate"/>
    <property type="match status" value="1"/>
</dbReference>
<name>A0A271J3Y4_9BACT</name>
<keyword evidence="1" id="KW-0472">Membrane</keyword>
<protein>
    <submittedName>
        <fullName evidence="3">Spore maturation protein</fullName>
    </submittedName>
</protein>
<comment type="caution">
    <text evidence="3">The sequence shown here is derived from an EMBL/GenBank/DDBJ whole genome shotgun (WGS) entry which is preliminary data.</text>
</comment>
<evidence type="ECO:0000256" key="1">
    <source>
        <dbReference type="SAM" id="Phobius"/>
    </source>
</evidence>
<dbReference type="InterPro" id="IPR052549">
    <property type="entry name" value="SpmB"/>
</dbReference>
<feature type="transmembrane region" description="Helical" evidence="1">
    <location>
        <begin position="78"/>
        <end position="97"/>
    </location>
</feature>
<dbReference type="PANTHER" id="PTHR35793:SF2">
    <property type="entry name" value="INNER MEMBRANE PROTEIN YJIG"/>
    <property type="match status" value="1"/>
</dbReference>
<dbReference type="OrthoDB" id="9805623at2"/>
<dbReference type="AlphaFoldDB" id="A0A271J3Y4"/>
<sequence>MDVFREFISAASVFVLPAMIVGIPLYGLFKKVPVYESFVEGGKEGFGLAVRIIPYLVAILFAIGMFRASGAMEALSSFLSPVLALIGMPAEVLPMAIVRPLTGSGSVAIVADLAARFGESSMITRMASTMFGSTETTFYVIAVYFGAVNVSKTRHALPAGLIADVAAMLLAVWMCLLFFGG</sequence>
<evidence type="ECO:0000313" key="4">
    <source>
        <dbReference type="Proteomes" id="UP000216339"/>
    </source>
</evidence>
<feature type="transmembrane region" description="Helical" evidence="1">
    <location>
        <begin position="126"/>
        <end position="147"/>
    </location>
</feature>
<gene>
    <name evidence="3" type="ORF">BSZ37_13670</name>
</gene>
<feature type="transmembrane region" description="Helical" evidence="1">
    <location>
        <begin position="159"/>
        <end position="179"/>
    </location>
</feature>
<accession>A0A271J3Y4</accession>
<keyword evidence="1" id="KW-1133">Transmembrane helix</keyword>
<evidence type="ECO:0000259" key="2">
    <source>
        <dbReference type="Pfam" id="PF07670"/>
    </source>
</evidence>
<dbReference type="Proteomes" id="UP000216339">
    <property type="component" value="Unassembled WGS sequence"/>
</dbReference>
<organism evidence="3 4">
    <name type="scientific">Rubrivirga marina</name>
    <dbReference type="NCBI Taxonomy" id="1196024"/>
    <lineage>
        <taxon>Bacteria</taxon>
        <taxon>Pseudomonadati</taxon>
        <taxon>Rhodothermota</taxon>
        <taxon>Rhodothermia</taxon>
        <taxon>Rhodothermales</taxon>
        <taxon>Rubricoccaceae</taxon>
        <taxon>Rubrivirga</taxon>
    </lineage>
</organism>
<feature type="domain" description="Nucleoside transporter/FeoB GTPase Gate" evidence="2">
    <location>
        <begin position="50"/>
        <end position="149"/>
    </location>
</feature>
<reference evidence="3 4" key="1">
    <citation type="submission" date="2016-11" db="EMBL/GenBank/DDBJ databases">
        <title>Study of marine rhodopsin-containing bacteria.</title>
        <authorList>
            <person name="Yoshizawa S."/>
            <person name="Kumagai Y."/>
            <person name="Kogure K."/>
        </authorList>
    </citation>
    <scope>NUCLEOTIDE SEQUENCE [LARGE SCALE GENOMIC DNA]</scope>
    <source>
        <strain evidence="3 4">SAORIC-28</strain>
    </source>
</reference>
<dbReference type="InterPro" id="IPR011642">
    <property type="entry name" value="Gate_dom"/>
</dbReference>
<keyword evidence="4" id="KW-1185">Reference proteome</keyword>
<keyword evidence="1" id="KW-0812">Transmembrane</keyword>
<feature type="transmembrane region" description="Helical" evidence="1">
    <location>
        <begin position="7"/>
        <end position="28"/>
    </location>
</feature>
<proteinExistence type="predicted"/>
<feature type="transmembrane region" description="Helical" evidence="1">
    <location>
        <begin position="48"/>
        <end position="66"/>
    </location>
</feature>
<dbReference type="RefSeq" id="WP_095511076.1">
    <property type="nucleotide sequence ID" value="NZ_MQWD01000001.1"/>
</dbReference>